<dbReference type="KEGG" id="nvr:FEJ81_11820"/>
<accession>A0A4P8WM04</accession>
<evidence type="ECO:0000256" key="1">
    <source>
        <dbReference type="SAM" id="MobiDB-lite"/>
    </source>
</evidence>
<gene>
    <name evidence="2" type="ORF">FEJ81_11820</name>
</gene>
<dbReference type="RefSeq" id="WP_138245482.1">
    <property type="nucleotide sequence ID" value="NZ_CP040330.1"/>
</dbReference>
<evidence type="ECO:0000313" key="3">
    <source>
        <dbReference type="Proteomes" id="UP000302218"/>
    </source>
</evidence>
<organism evidence="2 3">
    <name type="scientific">Natrinema versiforme</name>
    <dbReference type="NCBI Taxonomy" id="88724"/>
    <lineage>
        <taxon>Archaea</taxon>
        <taxon>Methanobacteriati</taxon>
        <taxon>Methanobacteriota</taxon>
        <taxon>Stenosarchaea group</taxon>
        <taxon>Halobacteria</taxon>
        <taxon>Halobacteriales</taxon>
        <taxon>Natrialbaceae</taxon>
        <taxon>Natrinema</taxon>
    </lineage>
</organism>
<protein>
    <submittedName>
        <fullName evidence="2">Uncharacterized protein</fullName>
    </submittedName>
</protein>
<name>A0A4P8WM04_9EURY</name>
<evidence type="ECO:0000313" key="2">
    <source>
        <dbReference type="EMBL" id="QCS43011.1"/>
    </source>
</evidence>
<dbReference type="EMBL" id="CP040330">
    <property type="protein sequence ID" value="QCS43011.1"/>
    <property type="molecule type" value="Genomic_DNA"/>
</dbReference>
<dbReference type="Proteomes" id="UP000302218">
    <property type="component" value="Chromosome"/>
</dbReference>
<dbReference type="GeneID" id="40265971"/>
<proteinExistence type="predicted"/>
<sequence>MSQASTYSYDCRVGEQIGETDDEQPVVAGKGDGSLTSGEALKDQDRPKNRHAAQGQQRTTFHADQAKDSAKYSRLWKHQHGYYNDDTGKRSNADKVKLAESLCDSLHLSTRLKDDVKRLVQQLDGRGFNRFGGLEALALGSILVAQNRTIERPEEYEDRIQVRDIMDHNGERVYNHDLPRFKHLAEKYSVDWRKAATKVKELTSE</sequence>
<dbReference type="OrthoDB" id="351316at2157"/>
<reference evidence="3" key="1">
    <citation type="submission" date="2019-05" db="EMBL/GenBank/DDBJ databases">
        <title>Genome sequence and methylation pattern of the halophilic Archaeon Natrinema versiforme BOL5-4.</title>
        <authorList>
            <person name="DasSarma P."/>
            <person name="Anton B.P."/>
            <person name="DasSarma S.L."/>
            <person name="Martinez F.L."/>
            <person name="Guzman D."/>
            <person name="Roberts R.J."/>
            <person name="DasSarma S."/>
        </authorList>
    </citation>
    <scope>NUCLEOTIDE SEQUENCE [LARGE SCALE GENOMIC DNA]</scope>
    <source>
        <strain evidence="3">BOL5-4</strain>
    </source>
</reference>
<feature type="region of interest" description="Disordered" evidence="1">
    <location>
        <begin position="1"/>
        <end position="64"/>
    </location>
</feature>
<dbReference type="AlphaFoldDB" id="A0A4P8WM04"/>